<dbReference type="GO" id="GO:0006355">
    <property type="term" value="P:regulation of DNA-templated transcription"/>
    <property type="evidence" value="ECO:0007669"/>
    <property type="project" value="UniProtKB-UniRule"/>
</dbReference>
<evidence type="ECO:0000256" key="3">
    <source>
        <dbReference type="ARBA" id="ARBA00010445"/>
    </source>
</evidence>
<protein>
    <recommendedName>
        <fullName evidence="12">PHD finger protein ALFIN-LIKE</fullName>
    </recommendedName>
</protein>
<evidence type="ECO:0000256" key="7">
    <source>
        <dbReference type="ARBA" id="ARBA00022853"/>
    </source>
</evidence>
<dbReference type="PANTHER" id="PTHR12321:SF181">
    <property type="entry name" value="PHD FINGER PROTEIN ALFIN-LIKE 1"/>
    <property type="match status" value="1"/>
</dbReference>
<evidence type="ECO:0000259" key="15">
    <source>
        <dbReference type="PROSITE" id="PS50016"/>
    </source>
</evidence>
<keyword evidence="17" id="KW-1185">Reference proteome</keyword>
<keyword evidence="7 12" id="KW-0156">Chromatin regulator</keyword>
<evidence type="ECO:0000313" key="16">
    <source>
        <dbReference type="EnsemblPlants" id="OBART05G04390.1"/>
    </source>
</evidence>
<evidence type="ECO:0000256" key="13">
    <source>
        <dbReference type="SAM" id="MobiDB-lite"/>
    </source>
</evidence>
<dbReference type="InterPro" id="IPR019786">
    <property type="entry name" value="Zinc_finger_PHD-type_CS"/>
</dbReference>
<reference evidence="16" key="1">
    <citation type="journal article" date="2009" name="Rice">
        <title>De Novo Next Generation Sequencing of Plant Genomes.</title>
        <authorList>
            <person name="Rounsley S."/>
            <person name="Marri P.R."/>
            <person name="Yu Y."/>
            <person name="He R."/>
            <person name="Sisneros N."/>
            <person name="Goicoechea J.L."/>
            <person name="Lee S.J."/>
            <person name="Angelova A."/>
            <person name="Kudrna D."/>
            <person name="Luo M."/>
            <person name="Affourtit J."/>
            <person name="Desany B."/>
            <person name="Knight J."/>
            <person name="Niazi F."/>
            <person name="Egholm M."/>
            <person name="Wing R.A."/>
        </authorList>
    </citation>
    <scope>NUCLEOTIDE SEQUENCE [LARGE SCALE GENOMIC DNA]</scope>
    <source>
        <strain evidence="16">cv. IRGC 105608</strain>
    </source>
</reference>
<dbReference type="InterPro" id="IPR044104">
    <property type="entry name" value="PHD_AL_plant"/>
</dbReference>
<organism evidence="16">
    <name type="scientific">Oryza barthii</name>
    <dbReference type="NCBI Taxonomy" id="65489"/>
    <lineage>
        <taxon>Eukaryota</taxon>
        <taxon>Viridiplantae</taxon>
        <taxon>Streptophyta</taxon>
        <taxon>Embryophyta</taxon>
        <taxon>Tracheophyta</taxon>
        <taxon>Spermatophyta</taxon>
        <taxon>Magnoliopsida</taxon>
        <taxon>Liliopsida</taxon>
        <taxon>Poales</taxon>
        <taxon>Poaceae</taxon>
        <taxon>BOP clade</taxon>
        <taxon>Oryzoideae</taxon>
        <taxon>Oryzeae</taxon>
        <taxon>Oryzinae</taxon>
        <taxon>Oryza</taxon>
    </lineage>
</organism>
<evidence type="ECO:0000256" key="1">
    <source>
        <dbReference type="ARBA" id="ARBA00002232"/>
    </source>
</evidence>
<evidence type="ECO:0000256" key="9">
    <source>
        <dbReference type="ARBA" id="ARBA00023163"/>
    </source>
</evidence>
<evidence type="ECO:0000256" key="8">
    <source>
        <dbReference type="ARBA" id="ARBA00023015"/>
    </source>
</evidence>
<keyword evidence="10 12" id="KW-0539">Nucleus</keyword>
<dbReference type="InterPro" id="IPR045104">
    <property type="entry name" value="Alfin"/>
</dbReference>
<evidence type="ECO:0000256" key="14">
    <source>
        <dbReference type="SAM" id="Phobius"/>
    </source>
</evidence>
<sequence length="280" mass="31458">MDASYRRDGRGGGGGGSAPRSVEDIFKDFRARRTAILRALTHDVEDFYAQCDPEKENLCLYGYANEAWQVALPAEEVPTELPEPALGINFARDGMNRRDWLALVAVHSDSWLVSVAFYYAARLNRNDRKRLFGMMNDLPTVYEVVSGSRQSKERDRSGMDNSSRNKISSKVTRISPQFFTISPPIMSPDEQIPSSQHTSDVARVENNIKEADEGYDEDDGDHSETLCGTCGGIYSADEFWIGCDVCERWYHGKCVKITPAKADSIKQYKCPSCSSKRPRQ</sequence>
<dbReference type="Gene3D" id="3.30.40.10">
    <property type="entry name" value="Zinc/RING finger domain, C3HC4 (zinc finger)"/>
    <property type="match status" value="1"/>
</dbReference>
<dbReference type="Pfam" id="PF00628">
    <property type="entry name" value="PHD"/>
    <property type="match status" value="1"/>
</dbReference>
<keyword evidence="4 12" id="KW-0479">Metal-binding</keyword>
<evidence type="ECO:0000256" key="4">
    <source>
        <dbReference type="ARBA" id="ARBA00022723"/>
    </source>
</evidence>
<evidence type="ECO:0000256" key="2">
    <source>
        <dbReference type="ARBA" id="ARBA00004123"/>
    </source>
</evidence>
<reference evidence="16" key="2">
    <citation type="submission" date="2015-03" db="UniProtKB">
        <authorList>
            <consortium name="EnsemblPlants"/>
        </authorList>
    </citation>
    <scope>IDENTIFICATION</scope>
</reference>
<dbReference type="GO" id="GO:0042393">
    <property type="term" value="F:histone binding"/>
    <property type="evidence" value="ECO:0007669"/>
    <property type="project" value="UniProtKB-UniRule"/>
</dbReference>
<dbReference type="GO" id="GO:0000976">
    <property type="term" value="F:transcription cis-regulatory region binding"/>
    <property type="evidence" value="ECO:0007669"/>
    <property type="project" value="TreeGrafter"/>
</dbReference>
<keyword evidence="5 11" id="KW-0863">Zinc-finger</keyword>
<comment type="domain">
    <text evidence="12">The PHD-type zinc finger mediates the binding to H3K4me3.</text>
</comment>
<feature type="region of interest" description="Disordered" evidence="13">
    <location>
        <begin position="145"/>
        <end position="166"/>
    </location>
</feature>
<dbReference type="FunFam" id="3.30.40.10:FF:000306">
    <property type="entry name" value="PHD finger alfin-like protein"/>
    <property type="match status" value="1"/>
</dbReference>
<keyword evidence="14" id="KW-0812">Transmembrane</keyword>
<comment type="similarity">
    <text evidence="3 12">Belongs to the Alfin family.</text>
</comment>
<comment type="subcellular location">
    <subcellularLocation>
        <location evidence="2 12">Nucleus</location>
    </subcellularLocation>
</comment>
<dbReference type="Proteomes" id="UP000026960">
    <property type="component" value="Chromosome 5"/>
</dbReference>
<evidence type="ECO:0000256" key="6">
    <source>
        <dbReference type="ARBA" id="ARBA00022833"/>
    </source>
</evidence>
<keyword evidence="9 12" id="KW-0804">Transcription</keyword>
<evidence type="ECO:0000256" key="10">
    <source>
        <dbReference type="ARBA" id="ARBA00023242"/>
    </source>
</evidence>
<comment type="subunit">
    <text evidence="12">Interacts with H3K4me3 and to a lesser extent with H3K4me2.</text>
</comment>
<proteinExistence type="inferred from homology"/>
<dbReference type="AlphaFoldDB" id="A0A0D3G3L2"/>
<dbReference type="InterPro" id="IPR011011">
    <property type="entry name" value="Znf_FYVE_PHD"/>
</dbReference>
<dbReference type="Gramene" id="OBART05G04390.1">
    <property type="protein sequence ID" value="OBART05G04390.1"/>
    <property type="gene ID" value="OBART05G04390"/>
</dbReference>
<keyword evidence="14" id="KW-0472">Membrane</keyword>
<dbReference type="GO" id="GO:0005634">
    <property type="term" value="C:nucleus"/>
    <property type="evidence" value="ECO:0007669"/>
    <property type="project" value="UniProtKB-SubCell"/>
</dbReference>
<name>A0A0D3G3L2_9ORYZ</name>
<dbReference type="CDD" id="cd15613">
    <property type="entry name" value="PHD_AL_plant"/>
    <property type="match status" value="1"/>
</dbReference>
<dbReference type="PROSITE" id="PS50016">
    <property type="entry name" value="ZF_PHD_2"/>
    <property type="match status" value="1"/>
</dbReference>
<dbReference type="InterPro" id="IPR021998">
    <property type="entry name" value="Alfin_N"/>
</dbReference>
<evidence type="ECO:0000313" key="17">
    <source>
        <dbReference type="Proteomes" id="UP000026960"/>
    </source>
</evidence>
<keyword evidence="6 12" id="KW-0862">Zinc</keyword>
<dbReference type="GO" id="GO:0006325">
    <property type="term" value="P:chromatin organization"/>
    <property type="evidence" value="ECO:0007669"/>
    <property type="project" value="UniProtKB-UniRule"/>
</dbReference>
<dbReference type="InterPro" id="IPR013083">
    <property type="entry name" value="Znf_RING/FYVE/PHD"/>
</dbReference>
<evidence type="ECO:0000256" key="11">
    <source>
        <dbReference type="PROSITE-ProRule" id="PRU00146"/>
    </source>
</evidence>
<dbReference type="Pfam" id="PF12165">
    <property type="entry name" value="Alfin"/>
    <property type="match status" value="1"/>
</dbReference>
<dbReference type="GO" id="GO:0008270">
    <property type="term" value="F:zinc ion binding"/>
    <property type="evidence" value="ECO:0007669"/>
    <property type="project" value="UniProtKB-KW"/>
</dbReference>
<dbReference type="SMART" id="SM00249">
    <property type="entry name" value="PHD"/>
    <property type="match status" value="1"/>
</dbReference>
<comment type="function">
    <text evidence="1 12">Histone-binding component that specifically recognizes H3 tails trimethylated on 'Lys-4' (H3K4me3), which mark transcription start sites of virtually all active genes.</text>
</comment>
<dbReference type="InterPro" id="IPR001965">
    <property type="entry name" value="Znf_PHD"/>
</dbReference>
<dbReference type="eggNOG" id="KOG1632">
    <property type="taxonomic scope" value="Eukaryota"/>
</dbReference>
<evidence type="ECO:0000256" key="12">
    <source>
        <dbReference type="RuleBase" id="RU369089"/>
    </source>
</evidence>
<accession>A0A0D3G3L2</accession>
<dbReference type="PROSITE" id="PS01359">
    <property type="entry name" value="ZF_PHD_1"/>
    <property type="match status" value="1"/>
</dbReference>
<keyword evidence="14" id="KW-1133">Transmembrane helix</keyword>
<dbReference type="PaxDb" id="65489-OBART05G04390.1"/>
<dbReference type="PANTHER" id="PTHR12321">
    <property type="entry name" value="CPG BINDING PROTEIN"/>
    <property type="match status" value="1"/>
</dbReference>
<feature type="domain" description="PHD-type" evidence="15">
    <location>
        <begin position="224"/>
        <end position="276"/>
    </location>
</feature>
<evidence type="ECO:0000256" key="5">
    <source>
        <dbReference type="ARBA" id="ARBA00022771"/>
    </source>
</evidence>
<dbReference type="InterPro" id="IPR019787">
    <property type="entry name" value="Znf_PHD-finger"/>
</dbReference>
<dbReference type="STRING" id="65489.A0A0D3G3L2"/>
<dbReference type="EnsemblPlants" id="OBART05G04390.1">
    <property type="protein sequence ID" value="OBART05G04390.1"/>
    <property type="gene ID" value="OBART05G04390"/>
</dbReference>
<keyword evidence="8 12" id="KW-0805">Transcription regulation</keyword>
<dbReference type="SUPFAM" id="SSF57903">
    <property type="entry name" value="FYVE/PHD zinc finger"/>
    <property type="match status" value="1"/>
</dbReference>
<dbReference type="GO" id="GO:0003712">
    <property type="term" value="F:transcription coregulator activity"/>
    <property type="evidence" value="ECO:0007669"/>
    <property type="project" value="TreeGrafter"/>
</dbReference>
<dbReference type="HOGENOM" id="CLU_058315_1_0_1"/>
<feature type="transmembrane region" description="Helical" evidence="14">
    <location>
        <begin position="100"/>
        <end position="121"/>
    </location>
</feature>